<keyword evidence="3" id="KW-0472">Membrane</keyword>
<dbReference type="InterPro" id="IPR005311">
    <property type="entry name" value="PBP_dimer"/>
</dbReference>
<feature type="region of interest" description="Disordered" evidence="4">
    <location>
        <begin position="65"/>
        <end position="84"/>
    </location>
</feature>
<evidence type="ECO:0000256" key="1">
    <source>
        <dbReference type="ARBA" id="ARBA00004370"/>
    </source>
</evidence>
<dbReference type="SUPFAM" id="SSF56601">
    <property type="entry name" value="beta-lactamase/transpeptidase-like"/>
    <property type="match status" value="1"/>
</dbReference>
<organism evidence="7 8">
    <name type="scientific">Crossiella cryophila</name>
    <dbReference type="NCBI Taxonomy" id="43355"/>
    <lineage>
        <taxon>Bacteria</taxon>
        <taxon>Bacillati</taxon>
        <taxon>Actinomycetota</taxon>
        <taxon>Actinomycetes</taxon>
        <taxon>Pseudonocardiales</taxon>
        <taxon>Pseudonocardiaceae</taxon>
        <taxon>Crossiella</taxon>
    </lineage>
</organism>
<evidence type="ECO:0000256" key="4">
    <source>
        <dbReference type="SAM" id="MobiDB-lite"/>
    </source>
</evidence>
<feature type="region of interest" description="Disordered" evidence="4">
    <location>
        <begin position="496"/>
        <end position="516"/>
    </location>
</feature>
<evidence type="ECO:0000313" key="7">
    <source>
        <dbReference type="EMBL" id="MBB4681764.1"/>
    </source>
</evidence>
<dbReference type="GO" id="GO:0008658">
    <property type="term" value="F:penicillin binding"/>
    <property type="evidence" value="ECO:0007669"/>
    <property type="project" value="InterPro"/>
</dbReference>
<comment type="subcellular location">
    <subcellularLocation>
        <location evidence="1">Membrane</location>
    </subcellularLocation>
</comment>
<name>A0A7W7CID3_9PSEU</name>
<gene>
    <name evidence="7" type="ORF">HNR67_007882</name>
</gene>
<evidence type="ECO:0000256" key="3">
    <source>
        <dbReference type="ARBA" id="ARBA00023136"/>
    </source>
</evidence>
<evidence type="ECO:0000259" key="6">
    <source>
        <dbReference type="Pfam" id="PF03717"/>
    </source>
</evidence>
<feature type="compositionally biased region" description="Basic and acidic residues" evidence="4">
    <location>
        <begin position="503"/>
        <end position="514"/>
    </location>
</feature>
<evidence type="ECO:0000313" key="8">
    <source>
        <dbReference type="Proteomes" id="UP000533598"/>
    </source>
</evidence>
<evidence type="ECO:0000259" key="5">
    <source>
        <dbReference type="Pfam" id="PF00905"/>
    </source>
</evidence>
<dbReference type="AlphaFoldDB" id="A0A7W7CID3"/>
<dbReference type="GO" id="GO:0005886">
    <property type="term" value="C:plasma membrane"/>
    <property type="evidence" value="ECO:0007669"/>
    <property type="project" value="TreeGrafter"/>
</dbReference>
<feature type="compositionally biased region" description="Polar residues" evidence="4">
    <location>
        <begin position="65"/>
        <end position="75"/>
    </location>
</feature>
<dbReference type="PANTHER" id="PTHR30627">
    <property type="entry name" value="PEPTIDOGLYCAN D,D-TRANSPEPTIDASE"/>
    <property type="match status" value="1"/>
</dbReference>
<dbReference type="EMBL" id="JACHMH010000001">
    <property type="protein sequence ID" value="MBB4681764.1"/>
    <property type="molecule type" value="Genomic_DNA"/>
</dbReference>
<dbReference type="SUPFAM" id="SSF56519">
    <property type="entry name" value="Penicillin binding protein dimerisation domain"/>
    <property type="match status" value="1"/>
</dbReference>
<dbReference type="Gene3D" id="3.30.450.330">
    <property type="match status" value="1"/>
</dbReference>
<keyword evidence="8" id="KW-1185">Reference proteome</keyword>
<dbReference type="GO" id="GO:0051301">
    <property type="term" value="P:cell division"/>
    <property type="evidence" value="ECO:0007669"/>
    <property type="project" value="UniProtKB-KW"/>
</dbReference>
<feature type="compositionally biased region" description="Basic residues" evidence="4">
    <location>
        <begin position="1"/>
        <end position="16"/>
    </location>
</feature>
<dbReference type="GO" id="GO:0071555">
    <property type="term" value="P:cell wall organization"/>
    <property type="evidence" value="ECO:0007669"/>
    <property type="project" value="TreeGrafter"/>
</dbReference>
<keyword evidence="7" id="KW-0132">Cell division</keyword>
<dbReference type="InterPro" id="IPR001460">
    <property type="entry name" value="PCN-bd_Tpept"/>
</dbReference>
<dbReference type="Pfam" id="PF00905">
    <property type="entry name" value="Transpeptidase"/>
    <property type="match status" value="1"/>
</dbReference>
<dbReference type="Gene3D" id="3.90.1310.10">
    <property type="entry name" value="Penicillin-binding protein 2a (Domain 2)"/>
    <property type="match status" value="1"/>
</dbReference>
<protein>
    <submittedName>
        <fullName evidence="7">Cell division protein FtsI (Penicillin-binding protein 3)</fullName>
    </submittedName>
</protein>
<accession>A0A7W7CID3</accession>
<dbReference type="Gene3D" id="3.40.710.10">
    <property type="entry name" value="DD-peptidase/beta-lactamase superfamily"/>
    <property type="match status" value="1"/>
</dbReference>
<evidence type="ECO:0000256" key="2">
    <source>
        <dbReference type="ARBA" id="ARBA00007171"/>
    </source>
</evidence>
<keyword evidence="7" id="KW-0131">Cell cycle</keyword>
<feature type="region of interest" description="Disordered" evidence="4">
    <location>
        <begin position="1"/>
        <end position="31"/>
    </location>
</feature>
<comment type="caution">
    <text evidence="7">The sequence shown here is derived from an EMBL/GenBank/DDBJ whole genome shotgun (WGS) entry which is preliminary data.</text>
</comment>
<feature type="domain" description="Penicillin-binding protein transpeptidase" evidence="5">
    <location>
        <begin position="299"/>
        <end position="618"/>
    </location>
</feature>
<feature type="domain" description="Penicillin-binding protein dimerisation" evidence="6">
    <location>
        <begin position="77"/>
        <end position="251"/>
    </location>
</feature>
<dbReference type="InterPro" id="IPR036138">
    <property type="entry name" value="PBP_dimer_sf"/>
</dbReference>
<comment type="similarity">
    <text evidence="2">Belongs to the transpeptidase family.</text>
</comment>
<dbReference type="InterPro" id="IPR012338">
    <property type="entry name" value="Beta-lactam/transpept-like"/>
</dbReference>
<dbReference type="Pfam" id="PF03717">
    <property type="entry name" value="PBP_dimer"/>
    <property type="match status" value="1"/>
</dbReference>
<proteinExistence type="inferred from homology"/>
<dbReference type="PANTHER" id="PTHR30627:SF1">
    <property type="entry name" value="PEPTIDOGLYCAN D,D-TRANSPEPTIDASE FTSI"/>
    <property type="match status" value="1"/>
</dbReference>
<dbReference type="RefSeq" id="WP_185008581.1">
    <property type="nucleotide sequence ID" value="NZ_BAAAUI010000063.1"/>
</dbReference>
<sequence length="643" mass="69559">MQRSRTSRPVRSRSVRGARTSRPPGGMGNHRTRAVVGRIMLVIALVAAGVKLVEVQIINAGELSAASQRQRSTPQELPGPRGSITDRNGALLAFSSQVRALYALPQRINQEWDKLAEEAKTKGVKDHVPNGDERKRNIAAKFKQVLGEAVNENEILDKLRKDVKYVVLAPNVEPGKAREITKAFSDVGAEFREERQYPGGTLASDILGFANWRMEDKPNRLAGIEGLENMRNDLLTGKNGKRVVDTVANNEDAVIPGSERELIPPTPGSDLELTIDADLQYRLQQQLTDYVRRVGARNGSAVVLDAKTGEVYALADDKPYDLKNFSTATKDQLNRFAVTSPFEPGSVNKIVTAAAAIEHGLVTPTTVLSVPGSISYPGHVVSDAWDHGTERMTFTGVLAKSSNVGTLLTAKEIGEDRFADMLAKFGLGKRTGVGLPGESPGTVPPRAQWSQSTFGNLPIGQGLNMTVLQMAGMYQTIANDGVRVPPRIVRAELVSTPGGGADAKQRREEKRPDGVRVVSPETAKTVRDMMRAVVQQVPGKPDLRGTGPAAALEGYQISGKTGTAQQVENGRYSQSQYWITFAGMVPADNPRFVVALMLDAPSEGGAEGKSAAPLFHEVASYLVQRYRIPVSPEPSPIQNLIVR</sequence>
<reference evidence="7 8" key="1">
    <citation type="submission" date="2020-08" db="EMBL/GenBank/DDBJ databases">
        <title>Sequencing the genomes of 1000 actinobacteria strains.</title>
        <authorList>
            <person name="Klenk H.-P."/>
        </authorList>
    </citation>
    <scope>NUCLEOTIDE SEQUENCE [LARGE SCALE GENOMIC DNA]</scope>
    <source>
        <strain evidence="7 8">DSM 44230</strain>
    </source>
</reference>
<dbReference type="Proteomes" id="UP000533598">
    <property type="component" value="Unassembled WGS sequence"/>
</dbReference>
<dbReference type="InterPro" id="IPR050515">
    <property type="entry name" value="Beta-lactam/transpept"/>
</dbReference>